<name>A0A0R3T0D1_RODNA</name>
<evidence type="ECO:0000256" key="3">
    <source>
        <dbReference type="ARBA" id="ARBA00022692"/>
    </source>
</evidence>
<evidence type="ECO:0000313" key="15">
    <source>
        <dbReference type="Proteomes" id="UP000278807"/>
    </source>
</evidence>
<keyword evidence="15" id="KW-1185">Reference proteome</keyword>
<evidence type="ECO:0000256" key="2">
    <source>
        <dbReference type="ARBA" id="ARBA00010596"/>
    </source>
</evidence>
<comment type="similarity">
    <text evidence="2">Belongs to the YIP1 family.</text>
</comment>
<dbReference type="InterPro" id="IPR006977">
    <property type="entry name" value="Yip1_dom"/>
</dbReference>
<evidence type="ECO:0000256" key="9">
    <source>
        <dbReference type="ARBA" id="ARBA00039687"/>
    </source>
</evidence>
<dbReference type="OrthoDB" id="411251at2759"/>
<keyword evidence="6 12" id="KW-0472">Membrane</keyword>
<dbReference type="PANTHER" id="PTHR21236:SF7">
    <property type="entry name" value="PROTEIN YIPF4"/>
    <property type="match status" value="1"/>
</dbReference>
<evidence type="ECO:0000313" key="14">
    <source>
        <dbReference type="EMBL" id="VDN96122.1"/>
    </source>
</evidence>
<dbReference type="InterPro" id="IPR045231">
    <property type="entry name" value="Yip1/4-like"/>
</dbReference>
<dbReference type="AlphaFoldDB" id="A0A0R3T0D1"/>
<evidence type="ECO:0000313" key="16">
    <source>
        <dbReference type="WBParaSite" id="HNAJ_0000026201-mRNA-1"/>
    </source>
</evidence>
<proteinExistence type="inferred from homology"/>
<keyword evidence="3 12" id="KW-0812">Transmembrane</keyword>
<feature type="domain" description="Yip1" evidence="13">
    <location>
        <begin position="108"/>
        <end position="218"/>
    </location>
</feature>
<organism evidence="16">
    <name type="scientific">Rodentolepis nana</name>
    <name type="common">Dwarf tapeworm</name>
    <name type="synonym">Hymenolepis nana</name>
    <dbReference type="NCBI Taxonomy" id="102285"/>
    <lineage>
        <taxon>Eukaryota</taxon>
        <taxon>Metazoa</taxon>
        <taxon>Spiralia</taxon>
        <taxon>Lophotrochozoa</taxon>
        <taxon>Platyhelminthes</taxon>
        <taxon>Cestoda</taxon>
        <taxon>Eucestoda</taxon>
        <taxon>Cyclophyllidea</taxon>
        <taxon>Hymenolepididae</taxon>
        <taxon>Rodentolepis</taxon>
    </lineage>
</organism>
<dbReference type="Pfam" id="PF04893">
    <property type="entry name" value="Yip1"/>
    <property type="match status" value="1"/>
</dbReference>
<keyword evidence="5" id="KW-0333">Golgi apparatus</keyword>
<dbReference type="STRING" id="102285.A0A0R3T0D1"/>
<feature type="compositionally biased region" description="Polar residues" evidence="11">
    <location>
        <begin position="345"/>
        <end position="357"/>
    </location>
</feature>
<accession>A0A0R3T0D1</accession>
<evidence type="ECO:0000256" key="12">
    <source>
        <dbReference type="SAM" id="Phobius"/>
    </source>
</evidence>
<gene>
    <name evidence="14" type="ORF">HNAJ_LOCUS263</name>
</gene>
<dbReference type="GO" id="GO:0000139">
    <property type="term" value="C:Golgi membrane"/>
    <property type="evidence" value="ECO:0007669"/>
    <property type="project" value="UniProtKB-SubCell"/>
</dbReference>
<comment type="subcellular location">
    <subcellularLocation>
        <location evidence="1">Golgi apparatus membrane</location>
        <topology evidence="1">Multi-pass membrane protein</topology>
    </subcellularLocation>
    <subcellularLocation>
        <location evidence="7">Golgi apparatus</location>
        <location evidence="7">cis-Golgi network membrane</location>
    </subcellularLocation>
</comment>
<sequence>MLPTPPFKESSHTTIDLSFVNPSPSSGSDAYTSSLTGNIDGYTKGSDGLVQSVLRRRGFGWMLEVETEDADFDKPILEALDIDLKTIGKKMRAVILPCVRSGLDPASIRENPDFWGPLAVVMLFSLVSLFGQLRVVAWILMIWLAGSFIIYFITRSLGGDVAYAQCLGVIGYCLLPLFLTCTIGSLFNLGGFHGFSLFVSFVGTLWSAYSAGKLLSMENLQHRCSLVVYPVCLLIMPDEEEIDLDVLVELFYTWLLDNKAHALTICTLPELASMFCEERNTKLTDEFMTQFQIATYRFFDKLSRVRPMPRLLKVLSPANSKIQNGLEEPPANNHSNGDVEMKSMCITNGNQSNNSSIADLVSNEDQDDNDADRFDDCDLSPPLIKTPISNARRKNSMTQEPFAIPFLSPKFDPLE</sequence>
<dbReference type="GO" id="GO:0005802">
    <property type="term" value="C:trans-Golgi network"/>
    <property type="evidence" value="ECO:0007669"/>
    <property type="project" value="TreeGrafter"/>
</dbReference>
<dbReference type="WBParaSite" id="HNAJ_0000026201-mRNA-1">
    <property type="protein sequence ID" value="HNAJ_0000026201-mRNA-1"/>
    <property type="gene ID" value="HNAJ_0000026201"/>
</dbReference>
<dbReference type="PANTHER" id="PTHR21236">
    <property type="entry name" value="GOLGI MEMBRANE PROTEIN YIP1"/>
    <property type="match status" value="1"/>
</dbReference>
<feature type="transmembrane region" description="Helical" evidence="12">
    <location>
        <begin position="166"/>
        <end position="187"/>
    </location>
</feature>
<evidence type="ECO:0000256" key="10">
    <source>
        <dbReference type="ARBA" id="ARBA00043122"/>
    </source>
</evidence>
<comment type="function">
    <text evidence="8">Involved in the maintenance of the Golgi structure.</text>
</comment>
<evidence type="ECO:0000256" key="7">
    <source>
        <dbReference type="ARBA" id="ARBA00024188"/>
    </source>
</evidence>
<reference evidence="16" key="1">
    <citation type="submission" date="2017-02" db="UniProtKB">
        <authorList>
            <consortium name="WormBaseParasite"/>
        </authorList>
    </citation>
    <scope>IDENTIFICATION</scope>
</reference>
<evidence type="ECO:0000256" key="5">
    <source>
        <dbReference type="ARBA" id="ARBA00023034"/>
    </source>
</evidence>
<evidence type="ECO:0000256" key="6">
    <source>
        <dbReference type="ARBA" id="ARBA00023136"/>
    </source>
</evidence>
<keyword evidence="4 12" id="KW-1133">Transmembrane helix</keyword>
<dbReference type="GO" id="GO:0006888">
    <property type="term" value="P:endoplasmic reticulum to Golgi vesicle-mediated transport"/>
    <property type="evidence" value="ECO:0007669"/>
    <property type="project" value="InterPro"/>
</dbReference>
<dbReference type="Proteomes" id="UP000278807">
    <property type="component" value="Unassembled WGS sequence"/>
</dbReference>
<evidence type="ECO:0000256" key="1">
    <source>
        <dbReference type="ARBA" id="ARBA00004653"/>
    </source>
</evidence>
<dbReference type="GO" id="GO:0048280">
    <property type="term" value="P:vesicle fusion with Golgi apparatus"/>
    <property type="evidence" value="ECO:0007669"/>
    <property type="project" value="TreeGrafter"/>
</dbReference>
<reference evidence="14 15" key="2">
    <citation type="submission" date="2018-11" db="EMBL/GenBank/DDBJ databases">
        <authorList>
            <consortium name="Pathogen Informatics"/>
        </authorList>
    </citation>
    <scope>NUCLEOTIDE SEQUENCE [LARGE SCALE GENOMIC DNA]</scope>
</reference>
<feature type="region of interest" description="Disordered" evidence="11">
    <location>
        <begin position="322"/>
        <end position="396"/>
    </location>
</feature>
<evidence type="ECO:0000256" key="11">
    <source>
        <dbReference type="SAM" id="MobiDB-lite"/>
    </source>
</evidence>
<evidence type="ECO:0000259" key="13">
    <source>
        <dbReference type="Pfam" id="PF04893"/>
    </source>
</evidence>
<protein>
    <recommendedName>
        <fullName evidence="9">Protein YIPF4</fullName>
    </recommendedName>
    <alternativeName>
        <fullName evidence="10">YIP1 family member 4</fullName>
    </alternativeName>
</protein>
<evidence type="ECO:0000256" key="8">
    <source>
        <dbReference type="ARBA" id="ARBA00037720"/>
    </source>
</evidence>
<feature type="transmembrane region" description="Helical" evidence="12">
    <location>
        <begin position="136"/>
        <end position="154"/>
    </location>
</feature>
<dbReference type="EMBL" id="UZAE01000061">
    <property type="protein sequence ID" value="VDN96122.1"/>
    <property type="molecule type" value="Genomic_DNA"/>
</dbReference>
<evidence type="ECO:0000256" key="4">
    <source>
        <dbReference type="ARBA" id="ARBA00022989"/>
    </source>
</evidence>